<protein>
    <submittedName>
        <fullName evidence="7">ABC transporter ATP-binding protein</fullName>
    </submittedName>
</protein>
<evidence type="ECO:0000313" key="8">
    <source>
        <dbReference type="Proteomes" id="UP000515976"/>
    </source>
</evidence>
<keyword evidence="5" id="KW-0046">Antibiotic resistance</keyword>
<dbReference type="InterPro" id="IPR027417">
    <property type="entry name" value="P-loop_NTPase"/>
</dbReference>
<dbReference type="PROSITE" id="PS50893">
    <property type="entry name" value="ABC_TRANSPORTER_2"/>
    <property type="match status" value="1"/>
</dbReference>
<keyword evidence="3" id="KW-0547">Nucleotide-binding</keyword>
<evidence type="ECO:0000256" key="5">
    <source>
        <dbReference type="ARBA" id="ARBA00023251"/>
    </source>
</evidence>
<name>A0A7G9R4E2_9MICO</name>
<dbReference type="InterPro" id="IPR050763">
    <property type="entry name" value="ABC_transporter_ATP-binding"/>
</dbReference>
<dbReference type="GO" id="GO:0016887">
    <property type="term" value="F:ATP hydrolysis activity"/>
    <property type="evidence" value="ECO:0007669"/>
    <property type="project" value="InterPro"/>
</dbReference>
<dbReference type="PANTHER" id="PTHR42711">
    <property type="entry name" value="ABC TRANSPORTER ATP-BINDING PROTEIN"/>
    <property type="match status" value="1"/>
</dbReference>
<keyword evidence="8" id="KW-1185">Reference proteome</keyword>
<dbReference type="SMART" id="SM00382">
    <property type="entry name" value="AAA"/>
    <property type="match status" value="1"/>
</dbReference>
<proteinExistence type="predicted"/>
<reference evidence="7 8" key="1">
    <citation type="submission" date="2020-08" db="EMBL/GenBank/DDBJ databases">
        <title>Genome sequence of Phycicoccus endophyticus JCM 31784T.</title>
        <authorList>
            <person name="Hyun D.-W."/>
            <person name="Bae J.-W."/>
        </authorList>
    </citation>
    <scope>NUCLEOTIDE SEQUENCE [LARGE SCALE GENOMIC DNA]</scope>
    <source>
        <strain evidence="7 8">JCM 31784</strain>
    </source>
</reference>
<dbReference type="InterPro" id="IPR003439">
    <property type="entry name" value="ABC_transporter-like_ATP-bd"/>
</dbReference>
<keyword evidence="2" id="KW-0813">Transport</keyword>
<dbReference type="PANTHER" id="PTHR42711:SF16">
    <property type="entry name" value="ABC TRANSPORTER ATP-BINDING PROTEIN"/>
    <property type="match status" value="1"/>
</dbReference>
<dbReference type="InterPro" id="IPR003593">
    <property type="entry name" value="AAA+_ATPase"/>
</dbReference>
<gene>
    <name evidence="7" type="ORF">H9L10_05590</name>
</gene>
<keyword evidence="4 7" id="KW-0067">ATP-binding</keyword>
<dbReference type="PROSITE" id="PS00211">
    <property type="entry name" value="ABC_TRANSPORTER_1"/>
    <property type="match status" value="1"/>
</dbReference>
<evidence type="ECO:0000256" key="3">
    <source>
        <dbReference type="ARBA" id="ARBA00022741"/>
    </source>
</evidence>
<dbReference type="Proteomes" id="UP000515976">
    <property type="component" value="Chromosome"/>
</dbReference>
<dbReference type="EMBL" id="CP060712">
    <property type="protein sequence ID" value="QNN50467.1"/>
    <property type="molecule type" value="Genomic_DNA"/>
</dbReference>
<sequence length="236" mass="25148">MAPAVLVENLRRAFGATRAVDGATWSAEAGRVLALLGPNGAGKTTTVECLEGLQRPDSGEVRVLGRDPWQAPAAHRAAVGVMLQDGGLPTTTRPLPLLHHFAALYADPWPVADLAGRLGIDRFARTTVRRMSGGERQRVSLAAALVGRPEVLFLDEPTAGLDPHGRLEVWELVRAEAGRGAAVVVTTHSFEEAERLADDVVVMSDGRVAAAGPLPEVRGERALEEVYFELTRRGAA</sequence>
<dbReference type="GO" id="GO:0005886">
    <property type="term" value="C:plasma membrane"/>
    <property type="evidence" value="ECO:0007669"/>
    <property type="project" value="UniProtKB-SubCell"/>
</dbReference>
<dbReference type="CDD" id="cd03230">
    <property type="entry name" value="ABC_DR_subfamily_A"/>
    <property type="match status" value="1"/>
</dbReference>
<evidence type="ECO:0000256" key="1">
    <source>
        <dbReference type="ARBA" id="ARBA00004202"/>
    </source>
</evidence>
<dbReference type="RefSeq" id="WP_166098231.1">
    <property type="nucleotide sequence ID" value="NZ_BMMY01000001.1"/>
</dbReference>
<dbReference type="GO" id="GO:0046677">
    <property type="term" value="P:response to antibiotic"/>
    <property type="evidence" value="ECO:0007669"/>
    <property type="project" value="UniProtKB-KW"/>
</dbReference>
<evidence type="ECO:0000313" key="7">
    <source>
        <dbReference type="EMBL" id="QNN50467.1"/>
    </source>
</evidence>
<dbReference type="GO" id="GO:0005524">
    <property type="term" value="F:ATP binding"/>
    <property type="evidence" value="ECO:0007669"/>
    <property type="project" value="UniProtKB-KW"/>
</dbReference>
<dbReference type="Gene3D" id="3.40.50.300">
    <property type="entry name" value="P-loop containing nucleotide triphosphate hydrolases"/>
    <property type="match status" value="1"/>
</dbReference>
<comment type="subcellular location">
    <subcellularLocation>
        <location evidence="1">Cell membrane</location>
        <topology evidence="1">Peripheral membrane protein</topology>
    </subcellularLocation>
</comment>
<dbReference type="KEGG" id="pei:H9L10_05590"/>
<feature type="domain" description="ABC transporter" evidence="6">
    <location>
        <begin position="5"/>
        <end position="230"/>
    </location>
</feature>
<dbReference type="Pfam" id="PF00005">
    <property type="entry name" value="ABC_tran"/>
    <property type="match status" value="1"/>
</dbReference>
<accession>A0A7G9R4E2</accession>
<dbReference type="InterPro" id="IPR017871">
    <property type="entry name" value="ABC_transporter-like_CS"/>
</dbReference>
<organism evidence="7 8">
    <name type="scientific">Phycicoccus endophyticus</name>
    <dbReference type="NCBI Taxonomy" id="1690220"/>
    <lineage>
        <taxon>Bacteria</taxon>
        <taxon>Bacillati</taxon>
        <taxon>Actinomycetota</taxon>
        <taxon>Actinomycetes</taxon>
        <taxon>Micrococcales</taxon>
        <taxon>Intrasporangiaceae</taxon>
        <taxon>Phycicoccus</taxon>
    </lineage>
</organism>
<evidence type="ECO:0000259" key="6">
    <source>
        <dbReference type="PROSITE" id="PS50893"/>
    </source>
</evidence>
<evidence type="ECO:0000256" key="2">
    <source>
        <dbReference type="ARBA" id="ARBA00022448"/>
    </source>
</evidence>
<evidence type="ECO:0000256" key="4">
    <source>
        <dbReference type="ARBA" id="ARBA00022840"/>
    </source>
</evidence>
<dbReference type="AlphaFoldDB" id="A0A7G9R4E2"/>
<dbReference type="SUPFAM" id="SSF52540">
    <property type="entry name" value="P-loop containing nucleoside triphosphate hydrolases"/>
    <property type="match status" value="1"/>
</dbReference>